<name>A0A518I3N7_9BACT</name>
<gene>
    <name evidence="1" type="ORF">Enr13x_75580</name>
</gene>
<evidence type="ECO:0000313" key="2">
    <source>
        <dbReference type="Proteomes" id="UP000319004"/>
    </source>
</evidence>
<dbReference type="KEGG" id="snep:Enr13x_75580"/>
<evidence type="ECO:0000313" key="1">
    <source>
        <dbReference type="EMBL" id="QDV47647.1"/>
    </source>
</evidence>
<accession>A0A518I3N7</accession>
<dbReference type="AlphaFoldDB" id="A0A518I3N7"/>
<protein>
    <submittedName>
        <fullName evidence="1">Uncharacterized protein</fullName>
    </submittedName>
</protein>
<reference evidence="1 2" key="1">
    <citation type="submission" date="2019-03" db="EMBL/GenBank/DDBJ databases">
        <title>Deep-cultivation of Planctomycetes and their phenomic and genomic characterization uncovers novel biology.</title>
        <authorList>
            <person name="Wiegand S."/>
            <person name="Jogler M."/>
            <person name="Boedeker C."/>
            <person name="Pinto D."/>
            <person name="Vollmers J."/>
            <person name="Rivas-Marin E."/>
            <person name="Kohn T."/>
            <person name="Peeters S.H."/>
            <person name="Heuer A."/>
            <person name="Rast P."/>
            <person name="Oberbeckmann S."/>
            <person name="Bunk B."/>
            <person name="Jeske O."/>
            <person name="Meyerdierks A."/>
            <person name="Storesund J.E."/>
            <person name="Kallscheuer N."/>
            <person name="Luecker S."/>
            <person name="Lage O.M."/>
            <person name="Pohl T."/>
            <person name="Merkel B.J."/>
            <person name="Hornburger P."/>
            <person name="Mueller R.-W."/>
            <person name="Bruemmer F."/>
            <person name="Labrenz M."/>
            <person name="Spormann A.M."/>
            <person name="Op den Camp H."/>
            <person name="Overmann J."/>
            <person name="Amann R."/>
            <person name="Jetten M.S.M."/>
            <person name="Mascher T."/>
            <person name="Medema M.H."/>
            <person name="Devos D.P."/>
            <person name="Kaster A.-K."/>
            <person name="Ovreas L."/>
            <person name="Rohde M."/>
            <person name="Galperin M.Y."/>
            <person name="Jogler C."/>
        </authorList>
    </citation>
    <scope>NUCLEOTIDE SEQUENCE [LARGE SCALE GENOMIC DNA]</scope>
    <source>
        <strain evidence="1 2">Enr13</strain>
    </source>
</reference>
<proteinExistence type="predicted"/>
<dbReference type="EMBL" id="CP037423">
    <property type="protein sequence ID" value="QDV47647.1"/>
    <property type="molecule type" value="Genomic_DNA"/>
</dbReference>
<sequence length="76" mass="8647">MSRPHRCTRRGGRIRSFLTLFLQRKGQTKVAGRAVQLGRRVQNPVAAAESCFAYCPNWPDHPTRNLGQTGLLHYKL</sequence>
<dbReference type="Proteomes" id="UP000319004">
    <property type="component" value="Chromosome"/>
</dbReference>
<keyword evidence="2" id="KW-1185">Reference proteome</keyword>
<organism evidence="1 2">
    <name type="scientific">Stieleria neptunia</name>
    <dbReference type="NCBI Taxonomy" id="2527979"/>
    <lineage>
        <taxon>Bacteria</taxon>
        <taxon>Pseudomonadati</taxon>
        <taxon>Planctomycetota</taxon>
        <taxon>Planctomycetia</taxon>
        <taxon>Pirellulales</taxon>
        <taxon>Pirellulaceae</taxon>
        <taxon>Stieleria</taxon>
    </lineage>
</organism>